<dbReference type="Gene3D" id="3.40.390.30">
    <property type="entry name" value="Metalloproteases ('zincins'), catalytic domain"/>
    <property type="match status" value="1"/>
</dbReference>
<keyword evidence="5" id="KW-0255">Endonuclease</keyword>
<dbReference type="Pfam" id="PF02130">
    <property type="entry name" value="YbeY"/>
    <property type="match status" value="1"/>
</dbReference>
<accession>A0A0G1BZL5</accession>
<evidence type="ECO:0000256" key="6">
    <source>
        <dbReference type="ARBA" id="ARBA00022801"/>
    </source>
</evidence>
<comment type="cofactor">
    <cofactor evidence="1">
        <name>Zn(2+)</name>
        <dbReference type="ChEBI" id="CHEBI:29105"/>
    </cofactor>
</comment>
<name>A0A0G1BZL5_9BACT</name>
<comment type="similarity">
    <text evidence="2">Belongs to the endoribonuclease YbeY family.</text>
</comment>
<organism evidence="8 9">
    <name type="scientific">Candidatus Beckwithbacteria bacterium GW2011_GWA2_43_10</name>
    <dbReference type="NCBI Taxonomy" id="1618369"/>
    <lineage>
        <taxon>Bacteria</taxon>
        <taxon>Candidatus Beckwithiibacteriota</taxon>
    </lineage>
</organism>
<dbReference type="GO" id="GO:0004222">
    <property type="term" value="F:metalloendopeptidase activity"/>
    <property type="evidence" value="ECO:0007669"/>
    <property type="project" value="InterPro"/>
</dbReference>
<evidence type="ECO:0000256" key="4">
    <source>
        <dbReference type="ARBA" id="ARBA00022723"/>
    </source>
</evidence>
<keyword evidence="3" id="KW-0540">Nuclease</keyword>
<dbReference type="InterPro" id="IPR023091">
    <property type="entry name" value="MetalPrtase_cat_dom_sf_prd"/>
</dbReference>
<evidence type="ECO:0000313" key="9">
    <source>
        <dbReference type="Proteomes" id="UP000034213"/>
    </source>
</evidence>
<keyword evidence="7" id="KW-0862">Zinc</keyword>
<dbReference type="EMBL" id="LCEW01000057">
    <property type="protein sequence ID" value="KKS78624.1"/>
    <property type="molecule type" value="Genomic_DNA"/>
</dbReference>
<evidence type="ECO:0000313" key="8">
    <source>
        <dbReference type="EMBL" id="KKS78624.1"/>
    </source>
</evidence>
<comment type="caution">
    <text evidence="8">The sequence shown here is derived from an EMBL/GenBank/DDBJ whole genome shotgun (WGS) entry which is preliminary data.</text>
</comment>
<evidence type="ECO:0000256" key="7">
    <source>
        <dbReference type="ARBA" id="ARBA00022833"/>
    </source>
</evidence>
<proteinExistence type="inferred from homology"/>
<dbReference type="Proteomes" id="UP000034213">
    <property type="component" value="Unassembled WGS sequence"/>
</dbReference>
<evidence type="ECO:0000256" key="1">
    <source>
        <dbReference type="ARBA" id="ARBA00001947"/>
    </source>
</evidence>
<dbReference type="GO" id="GO:0004519">
    <property type="term" value="F:endonuclease activity"/>
    <property type="evidence" value="ECO:0007669"/>
    <property type="project" value="UniProtKB-KW"/>
</dbReference>
<dbReference type="SUPFAM" id="SSF55486">
    <property type="entry name" value="Metalloproteases ('zincins'), catalytic domain"/>
    <property type="match status" value="1"/>
</dbReference>
<keyword evidence="6" id="KW-0378">Hydrolase</keyword>
<dbReference type="GO" id="GO:0046872">
    <property type="term" value="F:metal ion binding"/>
    <property type="evidence" value="ECO:0007669"/>
    <property type="project" value="UniProtKB-KW"/>
</dbReference>
<reference evidence="8 9" key="1">
    <citation type="journal article" date="2015" name="Nature">
        <title>rRNA introns, odd ribosomes, and small enigmatic genomes across a large radiation of phyla.</title>
        <authorList>
            <person name="Brown C.T."/>
            <person name="Hug L.A."/>
            <person name="Thomas B.C."/>
            <person name="Sharon I."/>
            <person name="Castelle C.J."/>
            <person name="Singh A."/>
            <person name="Wilkins M.J."/>
            <person name="Williams K.H."/>
            <person name="Banfield J.F."/>
        </authorList>
    </citation>
    <scope>NUCLEOTIDE SEQUENCE [LARGE SCALE GENOMIC DNA]</scope>
</reference>
<gene>
    <name evidence="8" type="ORF">UV54_C0057G0006</name>
</gene>
<sequence length="115" mass="13737">MFGIANQSQERIPNIQWEKIKKSILGENYELSLVFANNSLMKKLNRQYRKKDKIANTLSFVFDKRAGEIFLNRNRHKLKNELLTLFIHSLLHLKGFRHNEEMREQEAGYLKKFKA</sequence>
<evidence type="ECO:0000256" key="5">
    <source>
        <dbReference type="ARBA" id="ARBA00022759"/>
    </source>
</evidence>
<protein>
    <submittedName>
        <fullName evidence="8">Putative rRNA maturation factor</fullName>
    </submittedName>
</protein>
<dbReference type="GO" id="GO:0006364">
    <property type="term" value="P:rRNA processing"/>
    <property type="evidence" value="ECO:0007669"/>
    <property type="project" value="InterPro"/>
</dbReference>
<evidence type="ECO:0000256" key="3">
    <source>
        <dbReference type="ARBA" id="ARBA00022722"/>
    </source>
</evidence>
<keyword evidence="4" id="KW-0479">Metal-binding</keyword>
<dbReference type="AlphaFoldDB" id="A0A0G1BZL5"/>
<dbReference type="InterPro" id="IPR002036">
    <property type="entry name" value="YbeY"/>
</dbReference>
<evidence type="ECO:0000256" key="2">
    <source>
        <dbReference type="ARBA" id="ARBA00010875"/>
    </source>
</evidence>
<dbReference type="STRING" id="1618369.UV54_C0057G0006"/>